<name>A0ABQ7W255_SOLTU</name>
<reference evidence="1 2" key="1">
    <citation type="journal article" date="2021" name="bioRxiv">
        <title>Chromosome-scale and haplotype-resolved genome assembly of a tetraploid potato cultivar.</title>
        <authorList>
            <person name="Sun H."/>
            <person name="Jiao W.-B."/>
            <person name="Krause K."/>
            <person name="Campoy J.A."/>
            <person name="Goel M."/>
            <person name="Folz-Donahue K."/>
            <person name="Kukat C."/>
            <person name="Huettel B."/>
            <person name="Schneeberger K."/>
        </authorList>
    </citation>
    <scope>NUCLEOTIDE SEQUENCE [LARGE SCALE GENOMIC DNA]</scope>
    <source>
        <strain evidence="1">SolTubOtavaFocal</strain>
        <tissue evidence="1">Leaves</tissue>
    </source>
</reference>
<keyword evidence="2" id="KW-1185">Reference proteome</keyword>
<comment type="caution">
    <text evidence="1">The sequence shown here is derived from an EMBL/GenBank/DDBJ whole genome shotgun (WGS) entry which is preliminary data.</text>
</comment>
<dbReference type="EMBL" id="JAIVGD010000005">
    <property type="protein sequence ID" value="KAH0774105.1"/>
    <property type="molecule type" value="Genomic_DNA"/>
</dbReference>
<evidence type="ECO:0000313" key="2">
    <source>
        <dbReference type="Proteomes" id="UP000826656"/>
    </source>
</evidence>
<accession>A0ABQ7W255</accession>
<sequence>MRDENNIEFEGHLGHFSIHLTPPSMCTCSTAKHLLDSLLFLSNSVSVLCNTFVSKRYICSCSQFDGVYYCLLSQLVESTINLVFGTQILNDKKLAKK</sequence>
<dbReference type="Proteomes" id="UP000826656">
    <property type="component" value="Unassembled WGS sequence"/>
</dbReference>
<evidence type="ECO:0000313" key="1">
    <source>
        <dbReference type="EMBL" id="KAH0774105.1"/>
    </source>
</evidence>
<organism evidence="1 2">
    <name type="scientific">Solanum tuberosum</name>
    <name type="common">Potato</name>
    <dbReference type="NCBI Taxonomy" id="4113"/>
    <lineage>
        <taxon>Eukaryota</taxon>
        <taxon>Viridiplantae</taxon>
        <taxon>Streptophyta</taxon>
        <taxon>Embryophyta</taxon>
        <taxon>Tracheophyta</taxon>
        <taxon>Spermatophyta</taxon>
        <taxon>Magnoliopsida</taxon>
        <taxon>eudicotyledons</taxon>
        <taxon>Gunneridae</taxon>
        <taxon>Pentapetalae</taxon>
        <taxon>asterids</taxon>
        <taxon>lamiids</taxon>
        <taxon>Solanales</taxon>
        <taxon>Solanaceae</taxon>
        <taxon>Solanoideae</taxon>
        <taxon>Solaneae</taxon>
        <taxon>Solanum</taxon>
    </lineage>
</organism>
<gene>
    <name evidence="1" type="ORF">KY290_011242</name>
</gene>
<proteinExistence type="predicted"/>
<protein>
    <submittedName>
        <fullName evidence="1">Uncharacterized protein</fullName>
    </submittedName>
</protein>